<evidence type="ECO:0000259" key="3">
    <source>
        <dbReference type="Pfam" id="PF02563"/>
    </source>
</evidence>
<dbReference type="OrthoDB" id="1445882at2"/>
<dbReference type="Proteomes" id="UP000185839">
    <property type="component" value="Unassembled WGS sequence"/>
</dbReference>
<keyword evidence="2" id="KW-0472">Membrane</keyword>
<dbReference type="PANTHER" id="PTHR33619:SF3">
    <property type="entry name" value="POLYSACCHARIDE EXPORT PROTEIN GFCE-RELATED"/>
    <property type="match status" value="1"/>
</dbReference>
<dbReference type="PROSITE" id="PS51257">
    <property type="entry name" value="PROKAR_LIPOPROTEIN"/>
    <property type="match status" value="1"/>
</dbReference>
<feature type="transmembrane region" description="Helical" evidence="2">
    <location>
        <begin position="260"/>
        <end position="280"/>
    </location>
</feature>
<gene>
    <name evidence="4" type="ORF">SAMN05421789_104179</name>
</gene>
<protein>
    <submittedName>
        <fullName evidence="4">Protein involved in gliding motility EpsA</fullName>
    </submittedName>
</protein>
<keyword evidence="1" id="KW-0732">Signal</keyword>
<evidence type="ECO:0000256" key="2">
    <source>
        <dbReference type="SAM" id="Phobius"/>
    </source>
</evidence>
<dbReference type="Gene3D" id="3.30.1950.10">
    <property type="entry name" value="wza like domain"/>
    <property type="match status" value="1"/>
</dbReference>
<dbReference type="PANTHER" id="PTHR33619">
    <property type="entry name" value="POLYSACCHARIDE EXPORT PROTEIN GFCE-RELATED"/>
    <property type="match status" value="1"/>
</dbReference>
<keyword evidence="2" id="KW-1133">Transmembrane helix</keyword>
<feature type="domain" description="Polysaccharide export protein N-terminal" evidence="3">
    <location>
        <begin position="47"/>
        <end position="149"/>
    </location>
</feature>
<dbReference type="InterPro" id="IPR003715">
    <property type="entry name" value="Poly_export_N"/>
</dbReference>
<dbReference type="EMBL" id="FTOI01000004">
    <property type="protein sequence ID" value="SIS68289.1"/>
    <property type="molecule type" value="Genomic_DNA"/>
</dbReference>
<accession>A0A1N7L351</accession>
<name>A0A1N7L351_9FLAO</name>
<dbReference type="GO" id="GO:0015159">
    <property type="term" value="F:polysaccharide transmembrane transporter activity"/>
    <property type="evidence" value="ECO:0007669"/>
    <property type="project" value="InterPro"/>
</dbReference>
<keyword evidence="2" id="KW-0812">Transmembrane</keyword>
<dbReference type="Pfam" id="PF02563">
    <property type="entry name" value="Poly_export"/>
    <property type="match status" value="1"/>
</dbReference>
<dbReference type="AlphaFoldDB" id="A0A1N7L351"/>
<organism evidence="4 5">
    <name type="scientific">Kaistella chaponensis</name>
    <dbReference type="NCBI Taxonomy" id="713588"/>
    <lineage>
        <taxon>Bacteria</taxon>
        <taxon>Pseudomonadati</taxon>
        <taxon>Bacteroidota</taxon>
        <taxon>Flavobacteriia</taxon>
        <taxon>Flavobacteriales</taxon>
        <taxon>Weeksellaceae</taxon>
        <taxon>Chryseobacterium group</taxon>
        <taxon>Kaistella</taxon>
    </lineage>
</organism>
<dbReference type="RefSeq" id="WP_143745510.1">
    <property type="nucleotide sequence ID" value="NZ_FTOI01000004.1"/>
</dbReference>
<dbReference type="Gene3D" id="3.10.560.10">
    <property type="entry name" value="Outer membrane lipoprotein wza domain like"/>
    <property type="match status" value="1"/>
</dbReference>
<proteinExistence type="predicted"/>
<dbReference type="STRING" id="713588.SAMN05421789_104179"/>
<keyword evidence="5" id="KW-1185">Reference proteome</keyword>
<evidence type="ECO:0000313" key="4">
    <source>
        <dbReference type="EMBL" id="SIS68289.1"/>
    </source>
</evidence>
<evidence type="ECO:0000313" key="5">
    <source>
        <dbReference type="Proteomes" id="UP000185839"/>
    </source>
</evidence>
<reference evidence="5" key="1">
    <citation type="submission" date="2017-01" db="EMBL/GenBank/DDBJ databases">
        <authorList>
            <person name="Varghese N."/>
            <person name="Submissions S."/>
        </authorList>
    </citation>
    <scope>NUCLEOTIDE SEQUENCE [LARGE SCALE GENOMIC DNA]</scope>
    <source>
        <strain evidence="5">DSM 23145</strain>
    </source>
</reference>
<sequence>MKINKLLLLFILPFLLYSCISTKDVRYMQPNENLVINEEGLIPYNIPTYKVTKNDMLNLNIVTTPKGDAAQFYSALNTSSSTSGVSAISASAGSGTGSQSGSSNFYFSGLKVDSKGDLNIMGIGFVKAEGRTIEEITQEIQTRVNENFLEGKSEVRLNTDGITYYILGDVETVEVSGEKKAHKNTLTLTEAIASNGGLNRTVDRTNIVIHRKLPEGIKIAKIDLTREDVMNSPYYWVQNGDEIFLNTRSKNLNGLGKDPIQTLTTGVSVITTAISIYLILTRL</sequence>
<evidence type="ECO:0000256" key="1">
    <source>
        <dbReference type="ARBA" id="ARBA00022729"/>
    </source>
</evidence>
<dbReference type="InterPro" id="IPR049712">
    <property type="entry name" value="Poly_export"/>
</dbReference>